<sequence>MLMARTIIKTEQPVVLEGYQAVLQPGKFGYKLMAVVGQEIVDQLEADRSESLKWAESKLKNPKRSVMKPEPWEEVSEGKYQVKFTWNDETKPPVVDTQGTLITDESTPLYSGSKVKLAFFQKPYILKDGVTYGTSLKLKAVQVISLASSAGVDTGDMDDADVAELFGKTEGFKVGDPNVSNEAGDPEDDF</sequence>
<proteinExistence type="predicted"/>
<organism evidence="1 2">
    <name type="scientific">Synechococcus phage S-RIP2</name>
    <dbReference type="NCBI Taxonomy" id="754040"/>
    <lineage>
        <taxon>Viruses</taxon>
        <taxon>Duplodnaviria</taxon>
        <taxon>Heunggongvirae</taxon>
        <taxon>Uroviricota</taxon>
        <taxon>Caudoviricetes</taxon>
        <taxon>Autographivirales</taxon>
        <taxon>Sednavirus</taxon>
        <taxon>Sednavirus SRIP2</taxon>
    </lineage>
</organism>
<dbReference type="SUPFAM" id="SSF50249">
    <property type="entry name" value="Nucleic acid-binding proteins"/>
    <property type="match status" value="1"/>
</dbReference>
<dbReference type="Proteomes" id="UP000204049">
    <property type="component" value="Segment"/>
</dbReference>
<accession>M4NML3</accession>
<evidence type="ECO:0000313" key="2">
    <source>
        <dbReference type="Proteomes" id="UP000204049"/>
    </source>
</evidence>
<dbReference type="EMBL" id="HQ317389">
    <property type="protein sequence ID" value="AGG91330.1"/>
    <property type="molecule type" value="Genomic_DNA"/>
</dbReference>
<dbReference type="Gene3D" id="2.40.50.140">
    <property type="entry name" value="Nucleic acid-binding proteins"/>
    <property type="match status" value="1"/>
</dbReference>
<keyword evidence="2" id="KW-1185">Reference proteome</keyword>
<dbReference type="RefSeq" id="YP_007673179.1">
    <property type="nucleotide sequence ID" value="NC_020838.1"/>
</dbReference>
<name>M4NML3_9CAUD</name>
<protein>
    <submittedName>
        <fullName evidence="1">SsDNA binding protein</fullName>
    </submittedName>
</protein>
<evidence type="ECO:0000313" key="1">
    <source>
        <dbReference type="EMBL" id="AGG91330.1"/>
    </source>
</evidence>
<reference evidence="1 2" key="1">
    <citation type="submission" date="2010-09" db="EMBL/GenBank/DDBJ databases">
        <title>The Genome Sequence of Synechococcus phage S-RIP2 isolate N1_2007.</title>
        <authorList>
            <consortium name="The Broad Institute Genome Sequencing Platform"/>
            <person name="Henn M.R."/>
            <person name="Marston M."/>
            <person name="Levin J."/>
            <person name="Malboeuf C."/>
            <person name="Casali M."/>
            <person name="Russ C."/>
            <person name="Lennon N."/>
            <person name="Chapman S.B."/>
            <person name="Erlich R."/>
            <person name="Young S.K."/>
            <person name="Yandava C."/>
            <person name="Zeng Q."/>
            <person name="Fitzgerald M.F."/>
            <person name="Alvarado L."/>
            <person name="Anderson S."/>
            <person name="Berlin A."/>
            <person name="Chen Z."/>
            <person name="Freedman E."/>
            <person name="Gellesch M."/>
            <person name="Goldberg J."/>
            <person name="Green L."/>
            <person name="Griggs A."/>
            <person name="Gujja S."/>
            <person name="Heilman E.R."/>
            <person name="Heiman D."/>
            <person name="Hollinger A."/>
            <person name="Howarth C."/>
            <person name="Larson L."/>
            <person name="Mehta T."/>
            <person name="Neiman D."/>
            <person name="Pearson M."/>
            <person name="Roberts A."/>
            <person name="Ryan E."/>
            <person name="Saif S."/>
            <person name="Shea T."/>
            <person name="Shenoy N."/>
            <person name="Sisk P."/>
            <person name="Stolte C."/>
            <person name="Sykes S."/>
            <person name="White J."/>
            <person name="Haas B."/>
            <person name="Nusbaum C."/>
            <person name="Birren B."/>
        </authorList>
    </citation>
    <scope>NUCLEOTIDE SEQUENCE [LARGE SCALE GENOMIC DNA]</scope>
</reference>
<dbReference type="KEGG" id="vg:15009691"/>
<dbReference type="GeneID" id="15009691"/>
<dbReference type="InterPro" id="IPR012340">
    <property type="entry name" value="NA-bd_OB-fold"/>
</dbReference>
<gene>
    <name evidence="1" type="ORF">SWQG_00036</name>
</gene>